<evidence type="ECO:0000256" key="2">
    <source>
        <dbReference type="ARBA" id="ARBA00022649"/>
    </source>
</evidence>
<organism evidence="8 9">
    <name type="scientific">Candidatus Nomurabacteria bacterium RIFCSPLOWO2_02_FULL_40_67</name>
    <dbReference type="NCBI Taxonomy" id="1801787"/>
    <lineage>
        <taxon>Bacteria</taxon>
        <taxon>Candidatus Nomuraibacteriota</taxon>
    </lineage>
</organism>
<dbReference type="SUPFAM" id="SSF54786">
    <property type="entry name" value="YcfA/nrd intein domain"/>
    <property type="match status" value="1"/>
</dbReference>
<evidence type="ECO:0000256" key="1">
    <source>
        <dbReference type="ARBA" id="ARBA00006620"/>
    </source>
</evidence>
<dbReference type="InterPro" id="IPR012933">
    <property type="entry name" value="HicA_mRNA_interferase"/>
</dbReference>
<keyword evidence="6" id="KW-0694">RNA-binding</keyword>
<dbReference type="InterPro" id="IPR038570">
    <property type="entry name" value="HicA_sf"/>
</dbReference>
<dbReference type="EMBL" id="MFVL01000003">
    <property type="protein sequence ID" value="OGJ02223.1"/>
    <property type="molecule type" value="Genomic_DNA"/>
</dbReference>
<keyword evidence="4" id="KW-0255">Endonuclease</keyword>
<evidence type="ECO:0000313" key="8">
    <source>
        <dbReference type="EMBL" id="OGJ02223.1"/>
    </source>
</evidence>
<dbReference type="GO" id="GO:0016787">
    <property type="term" value="F:hydrolase activity"/>
    <property type="evidence" value="ECO:0007669"/>
    <property type="project" value="UniProtKB-KW"/>
</dbReference>
<evidence type="ECO:0008006" key="10">
    <source>
        <dbReference type="Google" id="ProtNLM"/>
    </source>
</evidence>
<evidence type="ECO:0000256" key="7">
    <source>
        <dbReference type="ARBA" id="ARBA00023016"/>
    </source>
</evidence>
<name>A0A1F6Y777_9BACT</name>
<dbReference type="GO" id="GO:0004519">
    <property type="term" value="F:endonuclease activity"/>
    <property type="evidence" value="ECO:0007669"/>
    <property type="project" value="UniProtKB-KW"/>
</dbReference>
<evidence type="ECO:0000256" key="4">
    <source>
        <dbReference type="ARBA" id="ARBA00022759"/>
    </source>
</evidence>
<dbReference type="Proteomes" id="UP000177693">
    <property type="component" value="Unassembled WGS sequence"/>
</dbReference>
<evidence type="ECO:0000256" key="3">
    <source>
        <dbReference type="ARBA" id="ARBA00022722"/>
    </source>
</evidence>
<reference evidence="8 9" key="1">
    <citation type="journal article" date="2016" name="Nat. Commun.">
        <title>Thousands of microbial genomes shed light on interconnected biogeochemical processes in an aquifer system.</title>
        <authorList>
            <person name="Anantharaman K."/>
            <person name="Brown C.T."/>
            <person name="Hug L.A."/>
            <person name="Sharon I."/>
            <person name="Castelle C.J."/>
            <person name="Probst A.J."/>
            <person name="Thomas B.C."/>
            <person name="Singh A."/>
            <person name="Wilkins M.J."/>
            <person name="Karaoz U."/>
            <person name="Brodie E.L."/>
            <person name="Williams K.H."/>
            <person name="Hubbard S.S."/>
            <person name="Banfield J.F."/>
        </authorList>
    </citation>
    <scope>NUCLEOTIDE SEQUENCE [LARGE SCALE GENOMIC DNA]</scope>
</reference>
<evidence type="ECO:0000256" key="5">
    <source>
        <dbReference type="ARBA" id="ARBA00022801"/>
    </source>
</evidence>
<keyword evidence="3" id="KW-0540">Nuclease</keyword>
<dbReference type="GO" id="GO:0003729">
    <property type="term" value="F:mRNA binding"/>
    <property type="evidence" value="ECO:0007669"/>
    <property type="project" value="InterPro"/>
</dbReference>
<keyword evidence="5" id="KW-0378">Hydrolase</keyword>
<dbReference type="Pfam" id="PF07927">
    <property type="entry name" value="HicA_toxin"/>
    <property type="match status" value="1"/>
</dbReference>
<accession>A0A1F6Y777</accession>
<gene>
    <name evidence="8" type="ORF">A3I23_01460</name>
</gene>
<keyword evidence="7" id="KW-0346">Stress response</keyword>
<protein>
    <recommendedName>
        <fullName evidence="10">Addiction module toxin, HicA family</fullName>
    </recommendedName>
</protein>
<comment type="caution">
    <text evidence="8">The sequence shown here is derived from an EMBL/GenBank/DDBJ whole genome shotgun (WGS) entry which is preliminary data.</text>
</comment>
<dbReference type="AlphaFoldDB" id="A0A1F6Y777"/>
<evidence type="ECO:0000256" key="6">
    <source>
        <dbReference type="ARBA" id="ARBA00022884"/>
    </source>
</evidence>
<evidence type="ECO:0000313" key="9">
    <source>
        <dbReference type="Proteomes" id="UP000177693"/>
    </source>
</evidence>
<keyword evidence="2" id="KW-1277">Toxin-antitoxin system</keyword>
<sequence length="73" mass="8320">MAQIPVLNSRVVIKTLIKAGYVVVRQKGSHIRLQHINKKPVTVPRHPLIGKGLLKKILRDSEISLFDFKKLLK</sequence>
<comment type="similarity">
    <text evidence="1">Belongs to the HicA mRNA interferase family.</text>
</comment>
<dbReference type="Gene3D" id="3.30.920.30">
    <property type="entry name" value="Hypothetical protein"/>
    <property type="match status" value="1"/>
</dbReference>
<proteinExistence type="inferred from homology"/>